<keyword evidence="5" id="KW-0812">Transmembrane</keyword>
<dbReference type="Proteomes" id="UP000290189">
    <property type="component" value="Unassembled WGS sequence"/>
</dbReference>
<dbReference type="InterPro" id="IPR001503">
    <property type="entry name" value="Glyco_trans_10"/>
</dbReference>
<evidence type="ECO:0000313" key="9">
    <source>
        <dbReference type="Proteomes" id="UP000290189"/>
    </source>
</evidence>
<dbReference type="EC" id="2.4.1.-" evidence="5"/>
<dbReference type="Pfam" id="PF00852">
    <property type="entry name" value="Glyco_transf_10"/>
    <property type="match status" value="1"/>
</dbReference>
<gene>
    <name evidence="8" type="ORF">PLBR_LOCUS4559</name>
</gene>
<feature type="chain" id="PRO_5018236998" description="Fucosyltransferase" evidence="6">
    <location>
        <begin position="22"/>
        <end position="405"/>
    </location>
</feature>
<feature type="signal peptide" evidence="6">
    <location>
        <begin position="1"/>
        <end position="21"/>
    </location>
</feature>
<evidence type="ECO:0000313" key="8">
    <source>
        <dbReference type="EMBL" id="SPQ97344.1"/>
    </source>
</evidence>
<evidence type="ECO:0000256" key="2">
    <source>
        <dbReference type="ARBA" id="ARBA00008919"/>
    </source>
</evidence>
<name>A0A3P3YB07_PLABS</name>
<dbReference type="GO" id="GO:0032580">
    <property type="term" value="C:Golgi cisterna membrane"/>
    <property type="evidence" value="ECO:0007669"/>
    <property type="project" value="UniProtKB-SubCell"/>
</dbReference>
<organism evidence="8 9">
    <name type="scientific">Plasmodiophora brassicae</name>
    <name type="common">Clubroot disease agent</name>
    <dbReference type="NCBI Taxonomy" id="37360"/>
    <lineage>
        <taxon>Eukaryota</taxon>
        <taxon>Sar</taxon>
        <taxon>Rhizaria</taxon>
        <taxon>Endomyxa</taxon>
        <taxon>Phytomyxea</taxon>
        <taxon>Plasmodiophorida</taxon>
        <taxon>Plasmodiophoridae</taxon>
        <taxon>Plasmodiophora</taxon>
    </lineage>
</organism>
<dbReference type="PANTHER" id="PTHR11929">
    <property type="entry name" value="ALPHA- 1,3 -FUCOSYLTRANSFERASE"/>
    <property type="match status" value="1"/>
</dbReference>
<proteinExistence type="inferred from homology"/>
<reference evidence="8 9" key="1">
    <citation type="submission" date="2018-03" db="EMBL/GenBank/DDBJ databases">
        <authorList>
            <person name="Fogelqvist J."/>
        </authorList>
    </citation>
    <scope>NUCLEOTIDE SEQUENCE [LARGE SCALE GENOMIC DNA]</scope>
</reference>
<feature type="domain" description="Fucosyltransferase C-terminal" evidence="7">
    <location>
        <begin position="228"/>
        <end position="398"/>
    </location>
</feature>
<comment type="pathway">
    <text evidence="1">Protein modification; protein glycosylation.</text>
</comment>
<dbReference type="Gene3D" id="3.40.50.11660">
    <property type="entry name" value="Glycosyl transferase family 10, C-terminal domain"/>
    <property type="match status" value="1"/>
</dbReference>
<accession>A0A3P3YB07</accession>
<keyword evidence="8" id="KW-0496">Mitochondrion</keyword>
<dbReference type="AlphaFoldDB" id="A0A3P3YB07"/>
<evidence type="ECO:0000256" key="1">
    <source>
        <dbReference type="ARBA" id="ARBA00004922"/>
    </source>
</evidence>
<dbReference type="InterPro" id="IPR038577">
    <property type="entry name" value="GT10-like_C_sf"/>
</dbReference>
<keyword evidence="3 5" id="KW-0328">Glycosyltransferase</keyword>
<dbReference type="SUPFAM" id="SSF53756">
    <property type="entry name" value="UDP-Glycosyltransferase/glycogen phosphorylase"/>
    <property type="match status" value="1"/>
</dbReference>
<dbReference type="GO" id="GO:0046920">
    <property type="term" value="F:alpha-(1-&gt;3)-fucosyltransferase activity"/>
    <property type="evidence" value="ECO:0007669"/>
    <property type="project" value="TreeGrafter"/>
</dbReference>
<keyword evidence="4 5" id="KW-0808">Transferase</keyword>
<keyword evidence="6" id="KW-0732">Signal</keyword>
<comment type="similarity">
    <text evidence="2 5">Belongs to the glycosyltransferase 10 family.</text>
</comment>
<sequence>MTSRPVAMISTLALVTTLLVALFGLERRPPANLSNVAGQTARYAGDKGAASESPAPILPGQRASVGLVPVQRLHALMGRKPLLPDHAMSAEEIGPVIVYTETSMSGAFGHNFPFFDGMCDWRCGEQIKCVFTGDKTMRHKAHGLLYRDEEPPDPHVPKAYPEQKKIYMCFESPANLGLLENAEFMARFDYEISYRRTAAAPTFYSEPYMNGMFDTKVRLFDPPVPFDKKVDAVAYMNSNCGTSSGRAEALRMLIELNQYPVHSYGDCDRNKYTDEDKVTLFSKYKFCVAMENSVFEDYISEKLFQAMSAGCVPLYVGATNIGWHMPVPVDQMMIHFDPKRDSIADLSRRLQSLGSNRSEYEKMLAWKAIPRDAMSPGFQAHLFSSESPVQCKMCQTIALDIERTI</sequence>
<dbReference type="PANTHER" id="PTHR11929:SF194">
    <property type="entry name" value="ALPHA-(1,3)-FUCOSYLTRANSFERASE 10"/>
    <property type="match status" value="1"/>
</dbReference>
<keyword evidence="5" id="KW-0472">Membrane</keyword>
<protein>
    <recommendedName>
        <fullName evidence="5">Fucosyltransferase</fullName>
        <ecNumber evidence="5">2.4.1.-</ecNumber>
    </recommendedName>
</protein>
<evidence type="ECO:0000256" key="5">
    <source>
        <dbReference type="RuleBase" id="RU003832"/>
    </source>
</evidence>
<evidence type="ECO:0000256" key="6">
    <source>
        <dbReference type="SAM" id="SignalP"/>
    </source>
</evidence>
<dbReference type="UniPathway" id="UPA00378"/>
<dbReference type="InterPro" id="IPR055270">
    <property type="entry name" value="Glyco_tran_10_C"/>
</dbReference>
<comment type="subcellular location">
    <subcellularLocation>
        <location evidence="5">Golgi apparatus</location>
        <location evidence="5">Golgi stack membrane</location>
        <topology evidence="5">Single-pass type II membrane protein</topology>
    </subcellularLocation>
</comment>
<evidence type="ECO:0000256" key="3">
    <source>
        <dbReference type="ARBA" id="ARBA00022676"/>
    </source>
</evidence>
<evidence type="ECO:0000259" key="7">
    <source>
        <dbReference type="Pfam" id="PF00852"/>
    </source>
</evidence>
<keyword evidence="5" id="KW-0333">Golgi apparatus</keyword>
<geneLocation type="mitochondrion" evidence="8"/>
<dbReference type="EMBL" id="OVEO01000007">
    <property type="protein sequence ID" value="SPQ97344.1"/>
    <property type="molecule type" value="Genomic_DNA"/>
</dbReference>
<evidence type="ECO:0000256" key="4">
    <source>
        <dbReference type="ARBA" id="ARBA00022679"/>
    </source>
</evidence>